<accession>A0A0C9TF03</accession>
<dbReference type="OrthoDB" id="2688041at2759"/>
<dbReference type="HOGENOM" id="CLU_122493_0_0_1"/>
<evidence type="ECO:0000313" key="2">
    <source>
        <dbReference type="EMBL" id="KIJ09518.1"/>
    </source>
</evidence>
<keyword evidence="3" id="KW-1185">Reference proteome</keyword>
<dbReference type="AlphaFoldDB" id="A0A0C9TF03"/>
<gene>
    <name evidence="2" type="ORF">PAXINDRAFT_172472</name>
</gene>
<reference evidence="2 3" key="1">
    <citation type="submission" date="2014-06" db="EMBL/GenBank/DDBJ databases">
        <authorList>
            <consortium name="DOE Joint Genome Institute"/>
            <person name="Kuo A."/>
            <person name="Kohler A."/>
            <person name="Nagy L.G."/>
            <person name="Floudas D."/>
            <person name="Copeland A."/>
            <person name="Barry K.W."/>
            <person name="Cichocki N."/>
            <person name="Veneault-Fourrey C."/>
            <person name="LaButti K."/>
            <person name="Lindquist E.A."/>
            <person name="Lipzen A."/>
            <person name="Lundell T."/>
            <person name="Morin E."/>
            <person name="Murat C."/>
            <person name="Sun H."/>
            <person name="Tunlid A."/>
            <person name="Henrissat B."/>
            <person name="Grigoriev I.V."/>
            <person name="Hibbett D.S."/>
            <person name="Martin F."/>
            <person name="Nordberg H.P."/>
            <person name="Cantor M.N."/>
            <person name="Hua S.X."/>
        </authorList>
    </citation>
    <scope>NUCLEOTIDE SEQUENCE [LARGE SCALE GENOMIC DNA]</scope>
    <source>
        <strain evidence="2 3">ATCC 200175</strain>
    </source>
</reference>
<organism evidence="2 3">
    <name type="scientific">Paxillus involutus ATCC 200175</name>
    <dbReference type="NCBI Taxonomy" id="664439"/>
    <lineage>
        <taxon>Eukaryota</taxon>
        <taxon>Fungi</taxon>
        <taxon>Dikarya</taxon>
        <taxon>Basidiomycota</taxon>
        <taxon>Agaricomycotina</taxon>
        <taxon>Agaricomycetes</taxon>
        <taxon>Agaricomycetidae</taxon>
        <taxon>Boletales</taxon>
        <taxon>Paxilineae</taxon>
        <taxon>Paxillaceae</taxon>
        <taxon>Paxillus</taxon>
    </lineage>
</organism>
<evidence type="ECO:0000313" key="3">
    <source>
        <dbReference type="Proteomes" id="UP000053647"/>
    </source>
</evidence>
<protein>
    <submittedName>
        <fullName evidence="2">Uncharacterized protein</fullName>
    </submittedName>
</protein>
<proteinExistence type="predicted"/>
<sequence>MLREIEFPLHSRYLPWSTLEGDLQKHGYDITNWPSGVPRENDKGIHTLSAGHVHKLYLALTQAKVEDRPRFVRRVDQSTECGTQTDQDHGMTPVPNGPGPKRRLDIAHNGGKGKRTKFKVTTAEYYASQSTDA</sequence>
<feature type="region of interest" description="Disordered" evidence="1">
    <location>
        <begin position="77"/>
        <end position="114"/>
    </location>
</feature>
<evidence type="ECO:0000256" key="1">
    <source>
        <dbReference type="SAM" id="MobiDB-lite"/>
    </source>
</evidence>
<dbReference type="EMBL" id="KN819455">
    <property type="protein sequence ID" value="KIJ09518.1"/>
    <property type="molecule type" value="Genomic_DNA"/>
</dbReference>
<name>A0A0C9TF03_PAXIN</name>
<dbReference type="Proteomes" id="UP000053647">
    <property type="component" value="Unassembled WGS sequence"/>
</dbReference>
<reference evidence="3" key="2">
    <citation type="submission" date="2015-01" db="EMBL/GenBank/DDBJ databases">
        <title>Evolutionary Origins and Diversification of the Mycorrhizal Mutualists.</title>
        <authorList>
            <consortium name="DOE Joint Genome Institute"/>
            <consortium name="Mycorrhizal Genomics Consortium"/>
            <person name="Kohler A."/>
            <person name="Kuo A."/>
            <person name="Nagy L.G."/>
            <person name="Floudas D."/>
            <person name="Copeland A."/>
            <person name="Barry K.W."/>
            <person name="Cichocki N."/>
            <person name="Veneault-Fourrey C."/>
            <person name="LaButti K."/>
            <person name="Lindquist E.A."/>
            <person name="Lipzen A."/>
            <person name="Lundell T."/>
            <person name="Morin E."/>
            <person name="Murat C."/>
            <person name="Riley R."/>
            <person name="Ohm R."/>
            <person name="Sun H."/>
            <person name="Tunlid A."/>
            <person name="Henrissat B."/>
            <person name="Grigoriev I.V."/>
            <person name="Hibbett D.S."/>
            <person name="Martin F."/>
        </authorList>
    </citation>
    <scope>NUCLEOTIDE SEQUENCE [LARGE SCALE GENOMIC DNA]</scope>
    <source>
        <strain evidence="3">ATCC 200175</strain>
    </source>
</reference>